<evidence type="ECO:0000313" key="3">
    <source>
        <dbReference type="Proteomes" id="UP000579647"/>
    </source>
</evidence>
<dbReference type="RefSeq" id="WP_184364520.1">
    <property type="nucleotide sequence ID" value="NZ_BAAAKM010000009.1"/>
</dbReference>
<gene>
    <name evidence="2" type="ORF">HNR07_002035</name>
</gene>
<dbReference type="AlphaFoldDB" id="A0A840WLB5"/>
<organism evidence="2 3">
    <name type="scientific">Nocardiopsis metallicus</name>
    <dbReference type="NCBI Taxonomy" id="179819"/>
    <lineage>
        <taxon>Bacteria</taxon>
        <taxon>Bacillati</taxon>
        <taxon>Actinomycetota</taxon>
        <taxon>Actinomycetes</taxon>
        <taxon>Streptosporangiales</taxon>
        <taxon>Nocardiopsidaceae</taxon>
        <taxon>Nocardiopsis</taxon>
    </lineage>
</organism>
<accession>A0A840WLB5</accession>
<sequence length="123" mass="12850">MPRGLVVVLPAGAGGWRRLTAKAACHDVEEPQRRVAIVLGEELLSAPAVNPDAVCGVWANGDTTSIAGPAGSFDPQGTRGTAGRTLLGELHLPVEAVESRRSRSPEPGRSRTPCAPVRVPRRG</sequence>
<feature type="region of interest" description="Disordered" evidence="1">
    <location>
        <begin position="93"/>
        <end position="123"/>
    </location>
</feature>
<keyword evidence="3" id="KW-1185">Reference proteome</keyword>
<name>A0A840WLB5_9ACTN</name>
<evidence type="ECO:0000313" key="2">
    <source>
        <dbReference type="EMBL" id="MBB5490898.1"/>
    </source>
</evidence>
<protein>
    <submittedName>
        <fullName evidence="2">Uncharacterized protein</fullName>
    </submittedName>
</protein>
<dbReference type="Proteomes" id="UP000579647">
    <property type="component" value="Unassembled WGS sequence"/>
</dbReference>
<comment type="caution">
    <text evidence="2">The sequence shown here is derived from an EMBL/GenBank/DDBJ whole genome shotgun (WGS) entry which is preliminary data.</text>
</comment>
<dbReference type="EMBL" id="JACHDO010000001">
    <property type="protein sequence ID" value="MBB5490898.1"/>
    <property type="molecule type" value="Genomic_DNA"/>
</dbReference>
<proteinExistence type="predicted"/>
<feature type="compositionally biased region" description="Basic and acidic residues" evidence="1">
    <location>
        <begin position="97"/>
        <end position="109"/>
    </location>
</feature>
<evidence type="ECO:0000256" key="1">
    <source>
        <dbReference type="SAM" id="MobiDB-lite"/>
    </source>
</evidence>
<reference evidence="2 3" key="1">
    <citation type="submission" date="2020-08" db="EMBL/GenBank/DDBJ databases">
        <title>Sequencing the genomes of 1000 actinobacteria strains.</title>
        <authorList>
            <person name="Klenk H.-P."/>
        </authorList>
    </citation>
    <scope>NUCLEOTIDE SEQUENCE [LARGE SCALE GENOMIC DNA]</scope>
    <source>
        <strain evidence="2 3">DSM 44598</strain>
    </source>
</reference>